<dbReference type="RefSeq" id="WP_058371246.1">
    <property type="nucleotide sequence ID" value="NZ_LNTB01000001.1"/>
</dbReference>
<dbReference type="InterPro" id="IPR029056">
    <property type="entry name" value="Ribokinase-like"/>
</dbReference>
<dbReference type="CDD" id="cd01169">
    <property type="entry name" value="HMPP_kinase"/>
    <property type="match status" value="1"/>
</dbReference>
<evidence type="ECO:0000313" key="8">
    <source>
        <dbReference type="Proteomes" id="UP000053352"/>
    </source>
</evidence>
<dbReference type="GO" id="GO:0008972">
    <property type="term" value="F:phosphomethylpyrimidine kinase activity"/>
    <property type="evidence" value="ECO:0007669"/>
    <property type="project" value="UniProtKB-EC"/>
</dbReference>
<dbReference type="Pfam" id="PF08543">
    <property type="entry name" value="Phos_pyr_kin"/>
    <property type="match status" value="1"/>
</dbReference>
<dbReference type="SUPFAM" id="SSF53613">
    <property type="entry name" value="Ribokinase-like"/>
    <property type="match status" value="1"/>
</dbReference>
<dbReference type="GO" id="GO:0005829">
    <property type="term" value="C:cytosol"/>
    <property type="evidence" value="ECO:0007669"/>
    <property type="project" value="TreeGrafter"/>
</dbReference>
<dbReference type="InterPro" id="IPR004399">
    <property type="entry name" value="HMP/HMP-P_kinase_dom"/>
</dbReference>
<comment type="caution">
    <text evidence="7">The sequence shown here is derived from an EMBL/GenBank/DDBJ whole genome shotgun (WGS) entry which is preliminary data.</text>
</comment>
<keyword evidence="2 5" id="KW-0547">Nucleotide-binding</keyword>
<dbReference type="STRING" id="2309.CF15_07570"/>
<dbReference type="GO" id="GO:0009228">
    <property type="term" value="P:thiamine biosynthetic process"/>
    <property type="evidence" value="ECO:0007669"/>
    <property type="project" value="InterPro"/>
</dbReference>
<feature type="domain" description="ATP-grasp" evidence="6">
    <location>
        <begin position="68"/>
        <end position="120"/>
    </location>
</feature>
<name>A0A0V8RX03_PYROC</name>
<evidence type="ECO:0000256" key="1">
    <source>
        <dbReference type="ARBA" id="ARBA00022679"/>
    </source>
</evidence>
<protein>
    <submittedName>
        <fullName evidence="7">Phosphomethylpyrimidine kinase</fullName>
        <ecNumber evidence="7">2.7.4.7</ecNumber>
    </submittedName>
</protein>
<keyword evidence="3 7" id="KW-0418">Kinase</keyword>
<organism evidence="7 8">
    <name type="scientific">Pyrodictium occultum</name>
    <dbReference type="NCBI Taxonomy" id="2309"/>
    <lineage>
        <taxon>Archaea</taxon>
        <taxon>Thermoproteota</taxon>
        <taxon>Thermoprotei</taxon>
        <taxon>Desulfurococcales</taxon>
        <taxon>Pyrodictiaceae</taxon>
        <taxon>Pyrodictium</taxon>
    </lineage>
</organism>
<evidence type="ECO:0000256" key="3">
    <source>
        <dbReference type="ARBA" id="ARBA00022777"/>
    </source>
</evidence>
<dbReference type="Proteomes" id="UP000053352">
    <property type="component" value="Unassembled WGS sequence"/>
</dbReference>
<dbReference type="PROSITE" id="PS50975">
    <property type="entry name" value="ATP_GRASP"/>
    <property type="match status" value="1"/>
</dbReference>
<keyword evidence="8" id="KW-1185">Reference proteome</keyword>
<dbReference type="InterPro" id="IPR013749">
    <property type="entry name" value="PM/HMP-P_kinase-1"/>
</dbReference>
<dbReference type="NCBIfam" id="NF006346">
    <property type="entry name" value="PRK08573.1"/>
    <property type="match status" value="1"/>
</dbReference>
<dbReference type="PANTHER" id="PTHR20858:SF17">
    <property type="entry name" value="HYDROXYMETHYLPYRIMIDINE_PHOSPHOMETHYLPYRIMIDINE KINASE THI20-RELATED"/>
    <property type="match status" value="1"/>
</dbReference>
<dbReference type="OrthoDB" id="43786at2157"/>
<evidence type="ECO:0000256" key="5">
    <source>
        <dbReference type="PROSITE-ProRule" id="PRU00409"/>
    </source>
</evidence>
<dbReference type="Pfam" id="PF10120">
    <property type="entry name" value="ThiN"/>
    <property type="match status" value="1"/>
</dbReference>
<dbReference type="FunFam" id="3.40.1190.20:FF:000003">
    <property type="entry name" value="Phosphomethylpyrimidine kinase ThiD"/>
    <property type="match status" value="1"/>
</dbReference>
<sequence>MERRIRPVALTIAGSDSGGGAGVEADLKTFAALGVHGAAAVTAVTAQNTLGVQAVHLIPPGLVAAQIRAVAEDMGVDAAKTGMLGSAETILEVARVLESYDFPLVVDPVTAAESDGTRLMPDRALEALREKLLPRAALVTPNALEAEMLTGIRITSIEEARRAAKLLVEEYGAEAALVKGGHLGGRESIDVLYHRGGFHEYRAPRLSHGCSHGTGCTLSAAITAELAKGRPLEEAVRTAKSLVTAAIEYAARLGRGACPVNPVAALEMDAWRWRVARSVERASSMILQAESLVAPHVPEVGTNVVEALPAPYARSREDVAGILGRIVRTPRGLRAGPVAFGASDHLARLVLEVMKYTPWIRSVINIRYSPELVEAARKLGYRVARIDRAAEPPETRTAEGGTMKWIARSVFPHSPADLVYDEGDWGKEPMIRIFAGTAVEAARKLLKILERASHS</sequence>
<keyword evidence="1 7" id="KW-0808">Transferase</keyword>
<evidence type="ECO:0000256" key="2">
    <source>
        <dbReference type="ARBA" id="ARBA00022741"/>
    </source>
</evidence>
<dbReference type="EC" id="2.7.4.7" evidence="7"/>
<reference evidence="7 8" key="1">
    <citation type="submission" date="2015-11" db="EMBL/GenBank/DDBJ databases">
        <title>Genome sequence of Pyrodictium occultum PL-19, a marine hyperthermophilic archaeon isolated from Volcano, Italy.</title>
        <authorList>
            <person name="Utturkar S."/>
            <person name="Huber H."/>
            <person name="Leptihn S."/>
            <person name="Brown S."/>
            <person name="Stetter K.O."/>
            <person name="Podar M."/>
        </authorList>
    </citation>
    <scope>NUCLEOTIDE SEQUENCE [LARGE SCALE GENOMIC DNA]</scope>
    <source>
        <strain evidence="7 8">PL-19</strain>
    </source>
</reference>
<keyword evidence="4 5" id="KW-0067">ATP-binding</keyword>
<evidence type="ECO:0000256" key="4">
    <source>
        <dbReference type="ARBA" id="ARBA00022840"/>
    </source>
</evidence>
<dbReference type="InterPro" id="IPR011761">
    <property type="entry name" value="ATP-grasp"/>
</dbReference>
<dbReference type="AlphaFoldDB" id="A0A0V8RX03"/>
<dbReference type="PANTHER" id="PTHR20858">
    <property type="entry name" value="PHOSPHOMETHYLPYRIMIDINE KINASE"/>
    <property type="match status" value="1"/>
</dbReference>
<dbReference type="EMBL" id="LNTB01000001">
    <property type="protein sequence ID" value="KSW12564.1"/>
    <property type="molecule type" value="Genomic_DNA"/>
</dbReference>
<accession>A0A0V8RX03</accession>
<dbReference type="InterPro" id="IPR019293">
    <property type="entry name" value="ThiN"/>
</dbReference>
<dbReference type="GO" id="GO:0005524">
    <property type="term" value="F:ATP binding"/>
    <property type="evidence" value="ECO:0007669"/>
    <property type="project" value="UniProtKB-UniRule"/>
</dbReference>
<evidence type="ECO:0000313" key="7">
    <source>
        <dbReference type="EMBL" id="KSW12564.1"/>
    </source>
</evidence>
<evidence type="ECO:0000259" key="6">
    <source>
        <dbReference type="PROSITE" id="PS50975"/>
    </source>
</evidence>
<dbReference type="Gene3D" id="3.40.225.10">
    <property type="entry name" value="Class II aldolase/adducin N-terminal domain"/>
    <property type="match status" value="1"/>
</dbReference>
<dbReference type="NCBIfam" id="TIGR00097">
    <property type="entry name" value="HMP-P_kinase"/>
    <property type="match status" value="1"/>
</dbReference>
<dbReference type="GO" id="GO:0046872">
    <property type="term" value="F:metal ion binding"/>
    <property type="evidence" value="ECO:0007669"/>
    <property type="project" value="InterPro"/>
</dbReference>
<dbReference type="Gene3D" id="3.40.1190.20">
    <property type="match status" value="1"/>
</dbReference>
<dbReference type="InterPro" id="IPR036409">
    <property type="entry name" value="Aldolase_II/adducin_N_sf"/>
</dbReference>
<dbReference type="GO" id="GO:0008902">
    <property type="term" value="F:hydroxymethylpyrimidine kinase activity"/>
    <property type="evidence" value="ECO:0007669"/>
    <property type="project" value="TreeGrafter"/>
</dbReference>
<proteinExistence type="predicted"/>
<dbReference type="SUPFAM" id="SSF53639">
    <property type="entry name" value="AraD/HMP-PK domain-like"/>
    <property type="match status" value="1"/>
</dbReference>
<gene>
    <name evidence="7" type="ORF">CF15_07570</name>
</gene>